<sequence>MIRFLFRLLGFLILAAGFVALVIDGTRAVASGAWDFTRTETTWTAFSPQSLQSLRELVGEAGAPVLGWLLAQPTAAALAVVGVLFMLIGRRRRRPVGVAP</sequence>
<keyword evidence="1" id="KW-0812">Transmembrane</keyword>
<keyword evidence="3" id="KW-1185">Reference proteome</keyword>
<name>A0ABU1DBM3_9HYPH</name>
<dbReference type="RefSeq" id="WP_309388522.1">
    <property type="nucleotide sequence ID" value="NZ_JADBEO010000003.1"/>
</dbReference>
<organism evidence="2 3">
    <name type="scientific">Chelatococcus sambhunathii</name>
    <dbReference type="NCBI Taxonomy" id="363953"/>
    <lineage>
        <taxon>Bacteria</taxon>
        <taxon>Pseudomonadati</taxon>
        <taxon>Pseudomonadota</taxon>
        <taxon>Alphaproteobacteria</taxon>
        <taxon>Hyphomicrobiales</taxon>
        <taxon>Chelatococcaceae</taxon>
        <taxon>Chelatococcus</taxon>
    </lineage>
</organism>
<keyword evidence="1" id="KW-0472">Membrane</keyword>
<feature type="transmembrane region" description="Helical" evidence="1">
    <location>
        <begin position="65"/>
        <end position="88"/>
    </location>
</feature>
<gene>
    <name evidence="2" type="ORF">IHQ68_02380</name>
</gene>
<dbReference type="Proteomes" id="UP001181622">
    <property type="component" value="Unassembled WGS sequence"/>
</dbReference>
<dbReference type="EMBL" id="JADBEO010000003">
    <property type="protein sequence ID" value="MDR4305470.1"/>
    <property type="molecule type" value="Genomic_DNA"/>
</dbReference>
<accession>A0ABU1DBM3</accession>
<reference evidence="2" key="1">
    <citation type="submission" date="2020-10" db="EMBL/GenBank/DDBJ databases">
        <authorList>
            <person name="Abbas A."/>
            <person name="Razzaq R."/>
            <person name="Waqas M."/>
            <person name="Abbas N."/>
            <person name="Nielsen T.K."/>
            <person name="Hansen L.H."/>
            <person name="Hussain S."/>
            <person name="Shahid M."/>
        </authorList>
    </citation>
    <scope>NUCLEOTIDE SEQUENCE</scope>
    <source>
        <strain evidence="2">S14</strain>
    </source>
</reference>
<keyword evidence="1" id="KW-1133">Transmembrane helix</keyword>
<evidence type="ECO:0000256" key="1">
    <source>
        <dbReference type="SAM" id="Phobius"/>
    </source>
</evidence>
<evidence type="ECO:0000313" key="3">
    <source>
        <dbReference type="Proteomes" id="UP001181622"/>
    </source>
</evidence>
<protein>
    <submittedName>
        <fullName evidence="2">Uncharacterized protein</fullName>
    </submittedName>
</protein>
<evidence type="ECO:0000313" key="2">
    <source>
        <dbReference type="EMBL" id="MDR4305470.1"/>
    </source>
</evidence>
<proteinExistence type="predicted"/>
<comment type="caution">
    <text evidence="2">The sequence shown here is derived from an EMBL/GenBank/DDBJ whole genome shotgun (WGS) entry which is preliminary data.</text>
</comment>